<gene>
    <name evidence="22" type="ORF">FPCIR_11710</name>
</gene>
<keyword evidence="8" id="KW-0028">Amino-acid biosynthesis</keyword>
<dbReference type="SUPFAM" id="SSF52283">
    <property type="entry name" value="Formate/glycerate dehydrogenase catalytic domain-like"/>
    <property type="match status" value="1"/>
</dbReference>
<dbReference type="EC" id="1.5.1.7" evidence="5"/>
<dbReference type="FunFam" id="1.20.1250.20:FF:000057">
    <property type="entry name" value="MFS general substrate transporter"/>
    <property type="match status" value="1"/>
</dbReference>
<evidence type="ECO:0000256" key="17">
    <source>
        <dbReference type="ARBA" id="ARBA00033228"/>
    </source>
</evidence>
<dbReference type="InterPro" id="IPR036291">
    <property type="entry name" value="NAD(P)-bd_dom_sf"/>
</dbReference>
<feature type="transmembrane region" description="Helical" evidence="20">
    <location>
        <begin position="350"/>
        <end position="370"/>
    </location>
</feature>
<dbReference type="InterPro" id="IPR036259">
    <property type="entry name" value="MFS_trans_sf"/>
</dbReference>
<dbReference type="PROSITE" id="PS50850">
    <property type="entry name" value="MFS"/>
    <property type="match status" value="1"/>
</dbReference>
<feature type="domain" description="Major facilitator superfamily (MFS) profile" evidence="21">
    <location>
        <begin position="47"/>
        <end position="467"/>
    </location>
</feature>
<keyword evidence="14" id="KW-0457">Lysine biosynthesis</keyword>
<dbReference type="Pfam" id="PF05222">
    <property type="entry name" value="AlaDh_PNT_N"/>
    <property type="match status" value="1"/>
</dbReference>
<dbReference type="InterPro" id="IPR011701">
    <property type="entry name" value="MFS"/>
</dbReference>
<evidence type="ECO:0000256" key="14">
    <source>
        <dbReference type="ARBA" id="ARBA00023154"/>
    </source>
</evidence>
<evidence type="ECO:0000256" key="2">
    <source>
        <dbReference type="ARBA" id="ARBA00004884"/>
    </source>
</evidence>
<dbReference type="SMART" id="SM01002">
    <property type="entry name" value="AlaDh_PNT_C"/>
    <property type="match status" value="1"/>
</dbReference>
<dbReference type="Pfam" id="PF07690">
    <property type="entry name" value="MFS_1"/>
    <property type="match status" value="1"/>
</dbReference>
<evidence type="ECO:0000256" key="20">
    <source>
        <dbReference type="SAM" id="Phobius"/>
    </source>
</evidence>
<evidence type="ECO:0000256" key="3">
    <source>
        <dbReference type="ARBA" id="ARBA00005689"/>
    </source>
</evidence>
<keyword evidence="11" id="KW-0560">Oxidoreductase</keyword>
<dbReference type="OrthoDB" id="2962993at2759"/>
<dbReference type="UniPathway" id="UPA00033">
    <property type="reaction ID" value="UER00034"/>
</dbReference>
<comment type="pathway">
    <text evidence="2">Amino-acid biosynthesis; L-lysine biosynthesis via AAA pathway; L-lysine from L-alpha-aminoadipate (fungal route): step 3/3.</text>
</comment>
<dbReference type="InterPro" id="IPR007698">
    <property type="entry name" value="AlaDH/PNT_NAD(H)-bd"/>
</dbReference>
<feature type="transmembrane region" description="Helical" evidence="20">
    <location>
        <begin position="206"/>
        <end position="230"/>
    </location>
</feature>
<feature type="transmembrane region" description="Helical" evidence="20">
    <location>
        <begin position="139"/>
        <end position="161"/>
    </location>
</feature>
<dbReference type="InterPro" id="IPR020846">
    <property type="entry name" value="MFS_dom"/>
</dbReference>
<dbReference type="Gene3D" id="1.20.1250.20">
    <property type="entry name" value="MFS general substrate transporter like domains"/>
    <property type="match status" value="2"/>
</dbReference>
<sequence length="791" mass="86768">MDKVENKQSFEHDDNVIDPKQDSMANDDYVPGTEAEKKLVRKIDLYILPMMWFMYLMSYMDRTNVGNAKIAGMDKDLNLDSNKYSIILVVFFIGYVVFEVPSNMILTRTRPSRYLPGIMFVWGGVTIAMAFTGTYEHMIGFRILMGVLESGFAPGVLLLLSSWYKSEEQSKRFAVYISAAILSGAFGGLLAGSITSGLDGAHGKAGWRWLFVVEGAATMGVAVIACFVLPDFPANTSRLKFSQAEIDLAIRRLQHGRPQVHSEDEAKLGHWQAFKLSMTNWRTWLFVVGYMAIVGSSTLSYFYPTLVKGLGYESTAAQYMTIPIFGVAFVVTAITGYFADKNSKWRGVILCAWMSVAMLCAIIICVVYNFKARYALLVIMAAALWASNGLSLSYASTTFGAMPNETRAISLAFVNAMGNLAQIYGAYLFPASEKPKYLKGFGVIMSPATAKALLDAGYTVRVEESPDRIYKIDEFRDVGAEIVPAGSWVNAPKEDIILGLKEIEANGTPLPHTYIHFAHVFKKQSGWATELSRFANADGLLYDLEFLTDEDGRRVAAFGYWAGYAGTALALLSWAHQLLNPGVPQGPVPVVDSASALTELVKGKVDAARSANHGALPRLIVIGALGRCGKGAIAAAEAIGVSDILKWDIAETSKGGPFPEVASSDIFVNCVYLGSNKIPPFTTFEALSAPDRRLRVICDVSCDPNSENNPIPVYSSYSSFENPTVPASEHIDGPELRIIAIDHLPTMVARESSDEYSSLLLPSLLTLDRRDTEGVWQRAERIFRDRVAELP</sequence>
<feature type="transmembrane region" description="Helical" evidence="20">
    <location>
        <begin position="84"/>
        <end position="102"/>
    </location>
</feature>
<evidence type="ECO:0000313" key="23">
    <source>
        <dbReference type="Proteomes" id="UP000546213"/>
    </source>
</evidence>
<keyword evidence="16" id="KW-0325">Glycoprotein</keyword>
<evidence type="ECO:0000256" key="1">
    <source>
        <dbReference type="ARBA" id="ARBA00004141"/>
    </source>
</evidence>
<dbReference type="Proteomes" id="UP000546213">
    <property type="component" value="Unassembled WGS sequence"/>
</dbReference>
<evidence type="ECO:0000256" key="19">
    <source>
        <dbReference type="SAM" id="MobiDB-lite"/>
    </source>
</evidence>
<dbReference type="FunFam" id="1.20.1250.20:FF:000394">
    <property type="entry name" value="MFS general substrate transporter"/>
    <property type="match status" value="1"/>
</dbReference>
<reference evidence="22 23" key="1">
    <citation type="submission" date="2020-05" db="EMBL/GenBank/DDBJ databases">
        <title>Identification and distribution of gene clusters putatively required for synthesis of sphingolipid metabolism inhibitors in phylogenetically diverse species of the filamentous fungus Fusarium.</title>
        <authorList>
            <person name="Kim H.-S."/>
            <person name="Busman M."/>
            <person name="Brown D.W."/>
            <person name="Divon H."/>
            <person name="Uhlig S."/>
            <person name="Proctor R.H."/>
        </authorList>
    </citation>
    <scope>NUCLEOTIDE SEQUENCE [LARGE SCALE GENOMIC DNA]</scope>
    <source>
        <strain evidence="22 23">NRRL 36939</strain>
    </source>
</reference>
<dbReference type="FunFam" id="3.40.50.720:FF:000217">
    <property type="entry name" value="Saccharopine dehydrogenase [NAD(+), L-lysine-forming]"/>
    <property type="match status" value="1"/>
</dbReference>
<evidence type="ECO:0000256" key="18">
    <source>
        <dbReference type="ARBA" id="ARBA00047860"/>
    </source>
</evidence>
<dbReference type="GO" id="GO:0004754">
    <property type="term" value="F:saccharopine dehydrogenase (NAD+, L-lysine-forming) activity"/>
    <property type="evidence" value="ECO:0007669"/>
    <property type="project" value="UniProtKB-EC"/>
</dbReference>
<evidence type="ECO:0000256" key="8">
    <source>
        <dbReference type="ARBA" id="ARBA00022605"/>
    </source>
</evidence>
<dbReference type="InterPro" id="IPR007886">
    <property type="entry name" value="AlaDH/PNT_N"/>
</dbReference>
<comment type="subunit">
    <text evidence="4">Monomer.</text>
</comment>
<feature type="transmembrane region" description="Helical" evidence="20">
    <location>
        <begin position="173"/>
        <end position="194"/>
    </location>
</feature>
<dbReference type="PANTHER" id="PTHR43791">
    <property type="entry name" value="PERMEASE-RELATED"/>
    <property type="match status" value="1"/>
</dbReference>
<feature type="region of interest" description="Disordered" evidence="19">
    <location>
        <begin position="1"/>
        <end position="28"/>
    </location>
</feature>
<dbReference type="GO" id="GO:0022857">
    <property type="term" value="F:transmembrane transporter activity"/>
    <property type="evidence" value="ECO:0007669"/>
    <property type="project" value="InterPro"/>
</dbReference>
<proteinExistence type="inferred from homology"/>
<evidence type="ECO:0000256" key="10">
    <source>
        <dbReference type="ARBA" id="ARBA00022989"/>
    </source>
</evidence>
<keyword evidence="7" id="KW-0813">Transport</keyword>
<evidence type="ECO:0000256" key="11">
    <source>
        <dbReference type="ARBA" id="ARBA00023002"/>
    </source>
</evidence>
<feature type="compositionally biased region" description="Basic and acidic residues" evidence="19">
    <location>
        <begin position="1"/>
        <end position="21"/>
    </location>
</feature>
<comment type="catalytic activity">
    <reaction evidence="18">
        <text>L-saccharopine + NAD(+) + H2O = L-lysine + 2-oxoglutarate + NADH + H(+)</text>
        <dbReference type="Rhea" id="RHEA:12440"/>
        <dbReference type="ChEBI" id="CHEBI:15377"/>
        <dbReference type="ChEBI" id="CHEBI:15378"/>
        <dbReference type="ChEBI" id="CHEBI:16810"/>
        <dbReference type="ChEBI" id="CHEBI:32551"/>
        <dbReference type="ChEBI" id="CHEBI:57540"/>
        <dbReference type="ChEBI" id="CHEBI:57945"/>
        <dbReference type="ChEBI" id="CHEBI:57951"/>
        <dbReference type="EC" id="1.5.1.7"/>
    </reaction>
</comment>
<evidence type="ECO:0000256" key="15">
    <source>
        <dbReference type="ARBA" id="ARBA00023157"/>
    </source>
</evidence>
<feature type="transmembrane region" description="Helical" evidence="20">
    <location>
        <begin position="316"/>
        <end position="338"/>
    </location>
</feature>
<feature type="transmembrane region" description="Helical" evidence="20">
    <location>
        <begin position="114"/>
        <end position="133"/>
    </location>
</feature>
<accession>A0A8H5KTE3</accession>
<keyword evidence="13 20" id="KW-0472">Membrane</keyword>
<dbReference type="InterPro" id="IPR027281">
    <property type="entry name" value="Lys1"/>
</dbReference>
<dbReference type="SMART" id="SM01003">
    <property type="entry name" value="AlaDh_PNT_N"/>
    <property type="match status" value="1"/>
</dbReference>
<dbReference type="AlphaFoldDB" id="A0A8H5KTE3"/>
<comment type="subcellular location">
    <subcellularLocation>
        <location evidence="1">Membrane</location>
        <topology evidence="1">Multi-pass membrane protein</topology>
    </subcellularLocation>
</comment>
<dbReference type="EMBL" id="JAAOAS010000364">
    <property type="protein sequence ID" value="KAF5578161.1"/>
    <property type="molecule type" value="Genomic_DNA"/>
</dbReference>
<evidence type="ECO:0000256" key="13">
    <source>
        <dbReference type="ARBA" id="ARBA00023136"/>
    </source>
</evidence>
<dbReference type="SUPFAM" id="SSF103473">
    <property type="entry name" value="MFS general substrate transporter"/>
    <property type="match status" value="1"/>
</dbReference>
<feature type="transmembrane region" description="Helical" evidence="20">
    <location>
        <begin position="43"/>
        <end position="60"/>
    </location>
</feature>
<evidence type="ECO:0000256" key="16">
    <source>
        <dbReference type="ARBA" id="ARBA00023180"/>
    </source>
</evidence>
<dbReference type="Gene3D" id="3.40.50.720">
    <property type="entry name" value="NAD(P)-binding Rossmann-like Domain"/>
    <property type="match status" value="1"/>
</dbReference>
<keyword evidence="12" id="KW-0520">NAD</keyword>
<organism evidence="22 23">
    <name type="scientific">Fusarium pseudocircinatum</name>
    <dbReference type="NCBI Taxonomy" id="56676"/>
    <lineage>
        <taxon>Eukaryota</taxon>
        <taxon>Fungi</taxon>
        <taxon>Dikarya</taxon>
        <taxon>Ascomycota</taxon>
        <taxon>Pezizomycotina</taxon>
        <taxon>Sordariomycetes</taxon>
        <taxon>Hypocreomycetidae</taxon>
        <taxon>Hypocreales</taxon>
        <taxon>Nectriaceae</taxon>
        <taxon>Fusarium</taxon>
        <taxon>Fusarium fujikuroi species complex</taxon>
    </lineage>
</organism>
<dbReference type="GO" id="GO:0019878">
    <property type="term" value="P:lysine biosynthetic process via aminoadipic acid"/>
    <property type="evidence" value="ECO:0007669"/>
    <property type="project" value="UniProtKB-UniPathway"/>
</dbReference>
<evidence type="ECO:0000256" key="12">
    <source>
        <dbReference type="ARBA" id="ARBA00023027"/>
    </source>
</evidence>
<keyword evidence="10 20" id="KW-1133">Transmembrane helix</keyword>
<dbReference type="SUPFAM" id="SSF51735">
    <property type="entry name" value="NAD(P)-binding Rossmann-fold domains"/>
    <property type="match status" value="1"/>
</dbReference>
<keyword evidence="15" id="KW-1015">Disulfide bond</keyword>
<evidence type="ECO:0000256" key="6">
    <source>
        <dbReference type="ARBA" id="ARBA00021221"/>
    </source>
</evidence>
<dbReference type="PANTHER" id="PTHR43791:SF38">
    <property type="entry name" value="MAJOR FACILITATOR SUPERFAMILY (MFS) PROFILE DOMAIN-CONTAINING PROTEIN"/>
    <property type="match status" value="1"/>
</dbReference>
<dbReference type="GO" id="GO:0016020">
    <property type="term" value="C:membrane"/>
    <property type="evidence" value="ECO:0007669"/>
    <property type="project" value="UniProtKB-SubCell"/>
</dbReference>
<evidence type="ECO:0000256" key="9">
    <source>
        <dbReference type="ARBA" id="ARBA00022692"/>
    </source>
</evidence>
<evidence type="ECO:0000256" key="4">
    <source>
        <dbReference type="ARBA" id="ARBA00011245"/>
    </source>
</evidence>
<feature type="transmembrane region" description="Helical" evidence="20">
    <location>
        <begin position="408"/>
        <end position="429"/>
    </location>
</feature>
<keyword evidence="9 20" id="KW-0812">Transmembrane</keyword>
<evidence type="ECO:0000256" key="7">
    <source>
        <dbReference type="ARBA" id="ARBA00022448"/>
    </source>
</evidence>
<keyword evidence="23" id="KW-1185">Reference proteome</keyword>
<feature type="transmembrane region" description="Helical" evidence="20">
    <location>
        <begin position="376"/>
        <end position="396"/>
    </location>
</feature>
<feature type="transmembrane region" description="Helical" evidence="20">
    <location>
        <begin position="284"/>
        <end position="304"/>
    </location>
</feature>
<evidence type="ECO:0000256" key="5">
    <source>
        <dbReference type="ARBA" id="ARBA00012847"/>
    </source>
</evidence>
<comment type="caution">
    <text evidence="22">The sequence shown here is derived from an EMBL/GenBank/DDBJ whole genome shotgun (WGS) entry which is preliminary data.</text>
</comment>
<comment type="similarity">
    <text evidence="3">Belongs to the AlaDH/PNT family.</text>
</comment>
<protein>
    <recommendedName>
        <fullName evidence="6">Saccharopine dehydrogenase [NAD(+), L-lysine-forming]</fullName>
        <ecNumber evidence="5">1.5.1.7</ecNumber>
    </recommendedName>
    <alternativeName>
        <fullName evidence="17">Lysine--2-oxoglutarate reductase</fullName>
    </alternativeName>
</protein>
<evidence type="ECO:0000313" key="22">
    <source>
        <dbReference type="EMBL" id="KAF5578161.1"/>
    </source>
</evidence>
<name>A0A8H5KTE3_9HYPO</name>
<evidence type="ECO:0000259" key="21">
    <source>
        <dbReference type="PROSITE" id="PS50850"/>
    </source>
</evidence>
<dbReference type="CDD" id="cd12188">
    <property type="entry name" value="SDH"/>
    <property type="match status" value="1"/>
</dbReference>